<keyword evidence="1" id="KW-0812">Transmembrane</keyword>
<dbReference type="EMBL" id="QWVS01000002">
    <property type="protein sequence ID" value="RID89080.1"/>
    <property type="molecule type" value="Genomic_DNA"/>
</dbReference>
<accession>A0A398BMS8</accession>
<proteinExistence type="predicted"/>
<evidence type="ECO:0000313" key="2">
    <source>
        <dbReference type="EMBL" id="RID89080.1"/>
    </source>
</evidence>
<sequence length="166" mass="19172">MVRIIRDLIVLLGVMCLFGFILLLFNGRYSETTDMFICTLVILFIAFLLTRYIEKRAYNIHQKDYEIVIISNEWMDSNQFDGEQESNVQPFENEVITFLDTGKVSATFAYTLADWNERKEVVHISQDPTFLVISGNGSASTKKAMRQPFVVTSNSMEVLQFMENNK</sequence>
<dbReference type="AlphaFoldDB" id="A0A398BMS8"/>
<comment type="caution">
    <text evidence="2">The sequence shown here is derived from an EMBL/GenBank/DDBJ whole genome shotgun (WGS) entry which is preliminary data.</text>
</comment>
<organism evidence="2 3">
    <name type="scientific">Peribacillus asahii</name>
    <dbReference type="NCBI Taxonomy" id="228899"/>
    <lineage>
        <taxon>Bacteria</taxon>
        <taxon>Bacillati</taxon>
        <taxon>Bacillota</taxon>
        <taxon>Bacilli</taxon>
        <taxon>Bacillales</taxon>
        <taxon>Bacillaceae</taxon>
        <taxon>Peribacillus</taxon>
    </lineage>
</organism>
<evidence type="ECO:0000313" key="3">
    <source>
        <dbReference type="Proteomes" id="UP000266016"/>
    </source>
</evidence>
<feature type="transmembrane region" description="Helical" evidence="1">
    <location>
        <begin position="33"/>
        <end position="53"/>
    </location>
</feature>
<dbReference type="Proteomes" id="UP000266016">
    <property type="component" value="Unassembled WGS sequence"/>
</dbReference>
<keyword evidence="1" id="KW-0472">Membrane</keyword>
<keyword evidence="1" id="KW-1133">Transmembrane helix</keyword>
<keyword evidence="3" id="KW-1185">Reference proteome</keyword>
<protein>
    <submittedName>
        <fullName evidence="2">Uncharacterized protein</fullName>
    </submittedName>
</protein>
<dbReference type="RefSeq" id="WP_119115190.1">
    <property type="nucleotide sequence ID" value="NZ_QWVS01000002.1"/>
</dbReference>
<reference evidence="2 3" key="1">
    <citation type="submission" date="2018-08" db="EMBL/GenBank/DDBJ databases">
        <title>Bacillus jemisoniae sp. nov., Bacillus chryseoplanitiae sp. nov., Bacillus resnikiae sp. nov., and Bacillus frankliniae sp. nov., isolated from Viking spacecraft and associated surfaces.</title>
        <authorList>
            <person name="Seuylemezian A."/>
            <person name="Vaishampayan P."/>
        </authorList>
    </citation>
    <scope>NUCLEOTIDE SEQUENCE [LARGE SCALE GENOMIC DNA]</scope>
    <source>
        <strain evidence="2 3">MA001</strain>
    </source>
</reference>
<evidence type="ECO:0000256" key="1">
    <source>
        <dbReference type="SAM" id="Phobius"/>
    </source>
</evidence>
<gene>
    <name evidence="2" type="ORF">D1953_00470</name>
</gene>
<name>A0A398BMS8_9BACI</name>
<feature type="transmembrane region" description="Helical" evidence="1">
    <location>
        <begin position="7"/>
        <end position="27"/>
    </location>
</feature>